<accession>A0ACC6PUI4</accession>
<proteinExistence type="predicted"/>
<dbReference type="EMBL" id="JBBKAJ010000022">
    <property type="protein sequence ID" value="MEJ8635046.1"/>
    <property type="molecule type" value="Genomic_DNA"/>
</dbReference>
<name>A0ACC6PUI4_9ACTN</name>
<gene>
    <name evidence="1" type="ORF">WKI67_16800</name>
</gene>
<evidence type="ECO:0000313" key="1">
    <source>
        <dbReference type="EMBL" id="MEJ8635046.1"/>
    </source>
</evidence>
<protein>
    <submittedName>
        <fullName evidence="1">Dihydrofolate reductase family protein</fullName>
    </submittedName>
</protein>
<evidence type="ECO:0000313" key="2">
    <source>
        <dbReference type="Proteomes" id="UP001377168"/>
    </source>
</evidence>
<reference evidence="1" key="1">
    <citation type="submission" date="2024-03" db="EMBL/GenBank/DDBJ databases">
        <title>Novel Streptomyces species of biotechnological and ecological value are a feature of Machair soil.</title>
        <authorList>
            <person name="Prole J.R."/>
            <person name="Goodfellow M."/>
            <person name="Allenby N."/>
            <person name="Ward A.C."/>
        </authorList>
    </citation>
    <scope>NUCLEOTIDE SEQUENCE</scope>
    <source>
        <strain evidence="1">MS2.AVA.5</strain>
    </source>
</reference>
<comment type="caution">
    <text evidence="1">The sequence shown here is derived from an EMBL/GenBank/DDBJ whole genome shotgun (WGS) entry which is preliminary data.</text>
</comment>
<sequence length="191" mass="20973">MRKLVYYIASSVDGFIADPAGDGNIYPISEEFTRYATTEYPETLPTHIRRLLGIEHAENVRFDTLLMGRGTYQPALDMDVTSPYAHMRQYVVSRSLTASPDPAVELVPADPVAAVRDLKAEDGLDIYLCGGGDLAGQLREEIDELHVKTYPVLLGAGIPMFSAGFAVSDLAVTSSRVFDNGMIFTTYAMKR</sequence>
<organism evidence="1 2">
    <name type="scientific">Streptomyces achmelvichensis</name>
    <dbReference type="NCBI Taxonomy" id="3134111"/>
    <lineage>
        <taxon>Bacteria</taxon>
        <taxon>Bacillati</taxon>
        <taxon>Actinomycetota</taxon>
        <taxon>Actinomycetes</taxon>
        <taxon>Kitasatosporales</taxon>
        <taxon>Streptomycetaceae</taxon>
        <taxon>Streptomyces</taxon>
    </lineage>
</organism>
<dbReference type="Proteomes" id="UP001377168">
    <property type="component" value="Unassembled WGS sequence"/>
</dbReference>
<keyword evidence="2" id="KW-1185">Reference proteome</keyword>